<evidence type="ECO:0000256" key="2">
    <source>
        <dbReference type="ARBA" id="ARBA00022737"/>
    </source>
</evidence>
<keyword evidence="6" id="KW-1185">Reference proteome</keyword>
<dbReference type="Gene3D" id="2.130.10.10">
    <property type="entry name" value="YVTN repeat-like/Quinoprotein amine dehydrogenase"/>
    <property type="match status" value="2"/>
</dbReference>
<protein>
    <submittedName>
        <fullName evidence="5">G-protein beta WD-40 repeats containing protein</fullName>
    </submittedName>
</protein>
<evidence type="ECO:0000313" key="6">
    <source>
        <dbReference type="Proteomes" id="UP000023152"/>
    </source>
</evidence>
<dbReference type="EMBL" id="ASPP01035897">
    <property type="protein sequence ID" value="ETO02395.1"/>
    <property type="molecule type" value="Genomic_DNA"/>
</dbReference>
<dbReference type="InterPro" id="IPR015943">
    <property type="entry name" value="WD40/YVTN_repeat-like_dom_sf"/>
</dbReference>
<dbReference type="PANTHER" id="PTHR19848">
    <property type="entry name" value="WD40 REPEAT PROTEIN"/>
    <property type="match status" value="1"/>
</dbReference>
<keyword evidence="4" id="KW-1133">Transmembrane helix</keyword>
<dbReference type="PROSITE" id="PS00678">
    <property type="entry name" value="WD_REPEATS_1"/>
    <property type="match status" value="4"/>
</dbReference>
<dbReference type="PRINTS" id="PR00320">
    <property type="entry name" value="GPROTEINBRPT"/>
</dbReference>
<evidence type="ECO:0000313" key="5">
    <source>
        <dbReference type="EMBL" id="ETO02395.1"/>
    </source>
</evidence>
<dbReference type="PROSITE" id="PS50294">
    <property type="entry name" value="WD_REPEATS_REGION"/>
    <property type="match status" value="2"/>
</dbReference>
<sequence length="425" mass="49249">MNTQNNEKQPALSEEEIQLIVHHWIRILNIKLGWIHEFDKYVVNYVMFVLFLFHLLIVKHLFVVIIIILYRQILFLFLTHFFHHQNYAIRSLDTLAVCMISIFQHLTIVNSFVLYHLIKQFVYGILIATNKFNPINIQHLLMVRNFHHIIIIIIVKMSFVFHHMTKPFDFKNNKQLQIFNEHTNGVCGIEFSSFSGGRYLCSGSYDRTVRLWDVETPKSLHVFNGHKNSIWCVDISPLQSNNNSNKINSIGVIGGNGYTICSGSHDETICIWDIETAKQIIVFKGHKGTLRRVKYGSNELLNTILSGSNDKSICLWDIRSGQQIQMFNGHKNEVWAVEYSPFVIMNNSEVVRGNSNVICSGSRDGTIRFWDIRLNKNELHVIEDKNGIMCLKFFQLKKNMKNKNDNGCSVNLCYSSFEGPVCIWG</sequence>
<feature type="repeat" description="WD" evidence="3">
    <location>
        <begin position="283"/>
        <end position="326"/>
    </location>
</feature>
<dbReference type="SUPFAM" id="SSF50978">
    <property type="entry name" value="WD40 repeat-like"/>
    <property type="match status" value="1"/>
</dbReference>
<comment type="caution">
    <text evidence="5">The sequence shown here is derived from an EMBL/GenBank/DDBJ whole genome shotgun (WGS) entry which is preliminary data.</text>
</comment>
<feature type="repeat" description="WD" evidence="3">
    <location>
        <begin position="256"/>
        <end position="282"/>
    </location>
</feature>
<keyword evidence="2" id="KW-0677">Repeat</keyword>
<dbReference type="InterPro" id="IPR036322">
    <property type="entry name" value="WD40_repeat_dom_sf"/>
</dbReference>
<feature type="transmembrane region" description="Helical" evidence="4">
    <location>
        <begin position="146"/>
        <end position="164"/>
    </location>
</feature>
<dbReference type="Proteomes" id="UP000023152">
    <property type="component" value="Unassembled WGS sequence"/>
</dbReference>
<accession>X6LNX0</accession>
<evidence type="ECO:0000256" key="4">
    <source>
        <dbReference type="SAM" id="Phobius"/>
    </source>
</evidence>
<dbReference type="AlphaFoldDB" id="X6LNX0"/>
<dbReference type="SMART" id="SM00320">
    <property type="entry name" value="WD40"/>
    <property type="match status" value="4"/>
</dbReference>
<gene>
    <name evidence="5" type="ORF">RFI_35044</name>
</gene>
<feature type="repeat" description="WD" evidence="3">
    <location>
        <begin position="179"/>
        <end position="222"/>
    </location>
</feature>
<evidence type="ECO:0000256" key="1">
    <source>
        <dbReference type="ARBA" id="ARBA00022574"/>
    </source>
</evidence>
<organism evidence="5 6">
    <name type="scientific">Reticulomyxa filosa</name>
    <dbReference type="NCBI Taxonomy" id="46433"/>
    <lineage>
        <taxon>Eukaryota</taxon>
        <taxon>Sar</taxon>
        <taxon>Rhizaria</taxon>
        <taxon>Retaria</taxon>
        <taxon>Foraminifera</taxon>
        <taxon>Monothalamids</taxon>
        <taxon>Reticulomyxidae</taxon>
        <taxon>Reticulomyxa</taxon>
    </lineage>
</organism>
<dbReference type="PANTHER" id="PTHR19848:SF8">
    <property type="entry name" value="F-BOX AND WD REPEAT DOMAIN CONTAINING 7"/>
    <property type="match status" value="1"/>
</dbReference>
<dbReference type="CDD" id="cd00200">
    <property type="entry name" value="WD40"/>
    <property type="match status" value="1"/>
</dbReference>
<dbReference type="InterPro" id="IPR001680">
    <property type="entry name" value="WD40_rpt"/>
</dbReference>
<dbReference type="OrthoDB" id="2096344at2759"/>
<keyword evidence="4" id="KW-0472">Membrane</keyword>
<feature type="repeat" description="WD" evidence="3">
    <location>
        <begin position="327"/>
        <end position="373"/>
    </location>
</feature>
<keyword evidence="1 3" id="KW-0853">WD repeat</keyword>
<name>X6LNX0_RETFI</name>
<feature type="transmembrane region" description="Helical" evidence="4">
    <location>
        <begin position="94"/>
        <end position="118"/>
    </location>
</feature>
<proteinExistence type="predicted"/>
<dbReference type="InterPro" id="IPR020472">
    <property type="entry name" value="WD40_PAC1"/>
</dbReference>
<dbReference type="Pfam" id="PF00400">
    <property type="entry name" value="WD40"/>
    <property type="match status" value="4"/>
</dbReference>
<dbReference type="InterPro" id="IPR019775">
    <property type="entry name" value="WD40_repeat_CS"/>
</dbReference>
<reference evidence="5 6" key="1">
    <citation type="journal article" date="2013" name="Curr. Biol.">
        <title>The Genome of the Foraminiferan Reticulomyxa filosa.</title>
        <authorList>
            <person name="Glockner G."/>
            <person name="Hulsmann N."/>
            <person name="Schleicher M."/>
            <person name="Noegel A.A."/>
            <person name="Eichinger L."/>
            <person name="Gallinger C."/>
            <person name="Pawlowski J."/>
            <person name="Sierra R."/>
            <person name="Euteneuer U."/>
            <person name="Pillet L."/>
            <person name="Moustafa A."/>
            <person name="Platzer M."/>
            <person name="Groth M."/>
            <person name="Szafranski K."/>
            <person name="Schliwa M."/>
        </authorList>
    </citation>
    <scope>NUCLEOTIDE SEQUENCE [LARGE SCALE GENOMIC DNA]</scope>
</reference>
<dbReference type="PROSITE" id="PS50082">
    <property type="entry name" value="WD_REPEATS_2"/>
    <property type="match status" value="4"/>
</dbReference>
<evidence type="ECO:0000256" key="3">
    <source>
        <dbReference type="PROSITE-ProRule" id="PRU00221"/>
    </source>
</evidence>
<keyword evidence="4" id="KW-0812">Transmembrane</keyword>